<dbReference type="Proteomes" id="UP000552309">
    <property type="component" value="Unassembled WGS sequence"/>
</dbReference>
<comment type="caution">
    <text evidence="1">The sequence shown here is derived from an EMBL/GenBank/DDBJ whole genome shotgun (WGS) entry which is preliminary data.</text>
</comment>
<proteinExistence type="predicted"/>
<evidence type="ECO:0008006" key="3">
    <source>
        <dbReference type="Google" id="ProtNLM"/>
    </source>
</evidence>
<evidence type="ECO:0000313" key="1">
    <source>
        <dbReference type="EMBL" id="MBC2142846.1"/>
    </source>
</evidence>
<evidence type="ECO:0000313" key="2">
    <source>
        <dbReference type="Proteomes" id="UP000552309"/>
    </source>
</evidence>
<organism evidence="1 2">
    <name type="scientific">Listeria innocua</name>
    <dbReference type="NCBI Taxonomy" id="1642"/>
    <lineage>
        <taxon>Bacteria</taxon>
        <taxon>Bacillati</taxon>
        <taxon>Bacillota</taxon>
        <taxon>Bacilli</taxon>
        <taxon>Bacillales</taxon>
        <taxon>Listeriaceae</taxon>
        <taxon>Listeria</taxon>
    </lineage>
</organism>
<sequence>MIPVIDVFHALYNDNELNDLMDEIRGTSLDTQTIFQLAIPEDFQKKEKAPLIRIESINNYGAFYCDDIRNSEIAFVQVSTMTPLLKDLAQLICIIDRVMKEAGYEQYSDQLYREPDLGFMYSARSYSCQKFDIEGD</sequence>
<dbReference type="EMBL" id="JAARXV010000005">
    <property type="protein sequence ID" value="MBC2142846.1"/>
    <property type="molecule type" value="Genomic_DNA"/>
</dbReference>
<protein>
    <recommendedName>
        <fullName evidence="3">DUF3168 domain-containing protein</fullName>
    </recommendedName>
</protein>
<dbReference type="AlphaFoldDB" id="A0AB73HCT1"/>
<dbReference type="RefSeq" id="WP_185543624.1">
    <property type="nucleotide sequence ID" value="NZ_JAARXV010000005.1"/>
</dbReference>
<reference evidence="1 2" key="1">
    <citation type="submission" date="2020-03" db="EMBL/GenBank/DDBJ databases">
        <title>Soil Listeria distribution.</title>
        <authorList>
            <person name="Liao J."/>
            <person name="Wiedmann M."/>
        </authorList>
    </citation>
    <scope>NUCLEOTIDE SEQUENCE [LARGE SCALE GENOMIC DNA]</scope>
    <source>
        <strain evidence="1 2">FSL L7-0297</strain>
    </source>
</reference>
<accession>A0AB73HCT1</accession>
<name>A0AB73HCT1_LISIO</name>
<gene>
    <name evidence="1" type="ORF">HCA89_11030</name>
</gene>